<feature type="domain" description="Flagellar hook-length control protein-like C-terminal" evidence="2">
    <location>
        <begin position="15"/>
        <end position="96"/>
    </location>
</feature>
<reference evidence="3 4" key="1">
    <citation type="submission" date="2017-01" db="EMBL/GenBank/DDBJ databases">
        <title>Genome sequencing of Rhodoferax fermentans JCM 7819.</title>
        <authorList>
            <person name="Kim Y.J."/>
            <person name="Farh M.E.-A."/>
            <person name="Yang D.-C."/>
        </authorList>
    </citation>
    <scope>NUCLEOTIDE SEQUENCE [LARGE SCALE GENOMIC DNA]</scope>
    <source>
        <strain evidence="3 4">JCM 7819</strain>
    </source>
</reference>
<dbReference type="EMBL" id="MTJN01000002">
    <property type="protein sequence ID" value="OOV09334.1"/>
    <property type="molecule type" value="Genomic_DNA"/>
</dbReference>
<dbReference type="CDD" id="cd17470">
    <property type="entry name" value="T3SS_Flik_C"/>
    <property type="match status" value="1"/>
</dbReference>
<evidence type="ECO:0000313" key="4">
    <source>
        <dbReference type="Proteomes" id="UP000190750"/>
    </source>
</evidence>
<dbReference type="AlphaFoldDB" id="A0A1T1AYZ3"/>
<dbReference type="Proteomes" id="UP000190750">
    <property type="component" value="Unassembled WGS sequence"/>
</dbReference>
<comment type="caution">
    <text evidence="3">The sequence shown here is derived from an EMBL/GenBank/DDBJ whole genome shotgun (WGS) entry which is preliminary data.</text>
</comment>
<dbReference type="Pfam" id="PF02120">
    <property type="entry name" value="Flg_hook"/>
    <property type="match status" value="1"/>
</dbReference>
<accession>A0A1T1AYZ3</accession>
<dbReference type="PANTHER" id="PTHR37533">
    <property type="entry name" value="FLAGELLAR HOOK-LENGTH CONTROL PROTEIN"/>
    <property type="match status" value="1"/>
</dbReference>
<keyword evidence="4" id="KW-1185">Reference proteome</keyword>
<proteinExistence type="predicted"/>
<evidence type="ECO:0000256" key="1">
    <source>
        <dbReference type="SAM" id="MobiDB-lite"/>
    </source>
</evidence>
<dbReference type="PANTHER" id="PTHR37533:SF2">
    <property type="entry name" value="FLAGELLAR HOOK-LENGTH CONTROL PROTEIN"/>
    <property type="match status" value="1"/>
</dbReference>
<name>A0A1T1AYZ3_RHOFE</name>
<evidence type="ECO:0000313" key="3">
    <source>
        <dbReference type="EMBL" id="OOV09334.1"/>
    </source>
</evidence>
<protein>
    <recommendedName>
        <fullName evidence="2">Flagellar hook-length control protein-like C-terminal domain-containing protein</fullName>
    </recommendedName>
</protein>
<dbReference type="Gene3D" id="3.30.750.140">
    <property type="match status" value="1"/>
</dbReference>
<sequence length="139" mass="14477">MAAASAVVPDTPVAETVSYWATQGVQNAELTLDGLGFEPVEVRISIDGDQTQVDFRSNQPDVRQALESASAQLKTMLSGEGLQLTGMSVGTSGQGNTPSEGRQPRPAPRQSTVVSLEPVQAAAARPGNPSVGRALDLYV</sequence>
<dbReference type="InterPro" id="IPR021136">
    <property type="entry name" value="Flagellar_hook_control-like_C"/>
</dbReference>
<organism evidence="3 4">
    <name type="scientific">Rhodoferax fermentans</name>
    <dbReference type="NCBI Taxonomy" id="28066"/>
    <lineage>
        <taxon>Bacteria</taxon>
        <taxon>Pseudomonadati</taxon>
        <taxon>Pseudomonadota</taxon>
        <taxon>Betaproteobacteria</taxon>
        <taxon>Burkholderiales</taxon>
        <taxon>Comamonadaceae</taxon>
        <taxon>Rhodoferax</taxon>
    </lineage>
</organism>
<gene>
    <name evidence="3" type="ORF">RF819_20500</name>
</gene>
<feature type="compositionally biased region" description="Polar residues" evidence="1">
    <location>
        <begin position="85"/>
        <end position="100"/>
    </location>
</feature>
<feature type="region of interest" description="Disordered" evidence="1">
    <location>
        <begin position="80"/>
        <end position="139"/>
    </location>
</feature>
<dbReference type="STRING" id="28066.RF819_20500"/>
<dbReference type="InterPro" id="IPR038610">
    <property type="entry name" value="FliK-like_C_sf"/>
</dbReference>
<evidence type="ECO:0000259" key="2">
    <source>
        <dbReference type="Pfam" id="PF02120"/>
    </source>
</evidence>
<dbReference type="InterPro" id="IPR052563">
    <property type="entry name" value="FliK"/>
</dbReference>